<dbReference type="Gene3D" id="3.40.50.10330">
    <property type="entry name" value="Probable inorganic polyphosphate/atp-NAD kinase, domain 1"/>
    <property type="match status" value="1"/>
</dbReference>
<keyword evidence="6" id="KW-0067">ATP-binding</keyword>
<organism evidence="11 12">
    <name type="scientific">Arthrobacter rhombi</name>
    <dbReference type="NCBI Taxonomy" id="71253"/>
    <lineage>
        <taxon>Bacteria</taxon>
        <taxon>Bacillati</taxon>
        <taxon>Actinomycetota</taxon>
        <taxon>Actinomycetes</taxon>
        <taxon>Micrococcales</taxon>
        <taxon>Micrococcaceae</taxon>
        <taxon>Arthrobacter</taxon>
    </lineage>
</organism>
<evidence type="ECO:0000256" key="5">
    <source>
        <dbReference type="ARBA" id="ARBA00022777"/>
    </source>
</evidence>
<dbReference type="InterPro" id="IPR050187">
    <property type="entry name" value="Lipid_Phosphate_FormReg"/>
</dbReference>
<dbReference type="GO" id="GO:0016301">
    <property type="term" value="F:kinase activity"/>
    <property type="evidence" value="ECO:0007669"/>
    <property type="project" value="UniProtKB-KW"/>
</dbReference>
<keyword evidence="12" id="KW-1185">Reference proteome</keyword>
<dbReference type="GO" id="GO:0008654">
    <property type="term" value="P:phospholipid biosynthetic process"/>
    <property type="evidence" value="ECO:0007669"/>
    <property type="project" value="UniProtKB-KW"/>
</dbReference>
<dbReference type="PANTHER" id="PTHR12358:SF54">
    <property type="entry name" value="SPHINGOSINE KINASE RELATED PROTEIN"/>
    <property type="match status" value="1"/>
</dbReference>
<keyword evidence="9" id="KW-1133">Transmembrane helix</keyword>
<evidence type="ECO:0000256" key="8">
    <source>
        <dbReference type="ARBA" id="ARBA00023264"/>
    </source>
</evidence>
<keyword evidence="9" id="KW-0472">Membrane</keyword>
<dbReference type="EMBL" id="FUHW01000004">
    <property type="protein sequence ID" value="SJM46935.1"/>
    <property type="molecule type" value="Genomic_DNA"/>
</dbReference>
<gene>
    <name evidence="11" type="ORF">FM101_00690</name>
</gene>
<feature type="domain" description="DAGKc" evidence="10">
    <location>
        <begin position="46"/>
        <end position="176"/>
    </location>
</feature>
<dbReference type="InterPro" id="IPR016064">
    <property type="entry name" value="NAD/diacylglycerol_kinase_sf"/>
</dbReference>
<proteinExistence type="inferred from homology"/>
<evidence type="ECO:0000259" key="10">
    <source>
        <dbReference type="PROSITE" id="PS50146"/>
    </source>
</evidence>
<dbReference type="Pfam" id="PF00781">
    <property type="entry name" value="DAGK_cat"/>
    <property type="match status" value="1"/>
</dbReference>
<feature type="transmembrane region" description="Helical" evidence="9">
    <location>
        <begin position="6"/>
        <end position="25"/>
    </location>
</feature>
<keyword evidence="7" id="KW-0443">Lipid metabolism</keyword>
<dbReference type="Gene3D" id="2.60.200.40">
    <property type="match status" value="1"/>
</dbReference>
<keyword evidence="4" id="KW-0547">Nucleotide-binding</keyword>
<evidence type="ECO:0000256" key="7">
    <source>
        <dbReference type="ARBA" id="ARBA00023209"/>
    </source>
</evidence>
<dbReference type="SUPFAM" id="SSF111331">
    <property type="entry name" value="NAD kinase/diacylglycerol kinase-like"/>
    <property type="match status" value="1"/>
</dbReference>
<keyword evidence="5 11" id="KW-0418">Kinase</keyword>
<evidence type="ECO:0000256" key="3">
    <source>
        <dbReference type="ARBA" id="ARBA00022679"/>
    </source>
</evidence>
<dbReference type="PANTHER" id="PTHR12358">
    <property type="entry name" value="SPHINGOSINE KINASE"/>
    <property type="match status" value="1"/>
</dbReference>
<dbReference type="InterPro" id="IPR005218">
    <property type="entry name" value="Diacylglycerol/lipid_kinase"/>
</dbReference>
<dbReference type="Proteomes" id="UP000195913">
    <property type="component" value="Unassembled WGS sequence"/>
</dbReference>
<dbReference type="PROSITE" id="PS50146">
    <property type="entry name" value="DAGK"/>
    <property type="match status" value="1"/>
</dbReference>
<keyword evidence="9" id="KW-0812">Transmembrane</keyword>
<dbReference type="InterPro" id="IPR017438">
    <property type="entry name" value="ATP-NAD_kinase_N"/>
</dbReference>
<keyword evidence="7" id="KW-0444">Lipid biosynthesis</keyword>
<name>A0A1R4ETL0_9MICC</name>
<evidence type="ECO:0000256" key="1">
    <source>
        <dbReference type="ARBA" id="ARBA00001946"/>
    </source>
</evidence>
<dbReference type="NCBIfam" id="TIGR00147">
    <property type="entry name" value="YegS/Rv2252/BmrU family lipid kinase"/>
    <property type="match status" value="1"/>
</dbReference>
<dbReference type="GO" id="GO:0005524">
    <property type="term" value="F:ATP binding"/>
    <property type="evidence" value="ECO:0007669"/>
    <property type="project" value="UniProtKB-KW"/>
</dbReference>
<reference evidence="11 12" key="1">
    <citation type="submission" date="2017-02" db="EMBL/GenBank/DDBJ databases">
        <authorList>
            <person name="Peterson S.W."/>
        </authorList>
    </citation>
    <scope>NUCLEOTIDE SEQUENCE [LARGE SCALE GENOMIC DNA]</scope>
    <source>
        <strain evidence="11 12">B Ar 00.02</strain>
    </source>
</reference>
<dbReference type="InterPro" id="IPR045540">
    <property type="entry name" value="YegS/DAGK_C"/>
</dbReference>
<dbReference type="InterPro" id="IPR001206">
    <property type="entry name" value="Diacylglycerol_kinase_cat_dom"/>
</dbReference>
<dbReference type="RefSeq" id="WP_086993980.1">
    <property type="nucleotide sequence ID" value="NZ_FUHW01000004.1"/>
</dbReference>
<evidence type="ECO:0000313" key="11">
    <source>
        <dbReference type="EMBL" id="SJM46935.1"/>
    </source>
</evidence>
<accession>A0A1R4ETL0</accession>
<comment type="cofactor">
    <cofactor evidence="1">
        <name>Mg(2+)</name>
        <dbReference type="ChEBI" id="CHEBI:18420"/>
    </cofactor>
</comment>
<keyword evidence="8" id="KW-1208">Phospholipid metabolism</keyword>
<dbReference type="Pfam" id="PF19279">
    <property type="entry name" value="YegS_C"/>
    <property type="match status" value="1"/>
</dbReference>
<keyword evidence="7" id="KW-0594">Phospholipid biosynthesis</keyword>
<dbReference type="AlphaFoldDB" id="A0A1R4ETL0"/>
<keyword evidence="3" id="KW-0808">Transferase</keyword>
<sequence>MPIEYLSLILVVIALLIAAASLVAVGRLKVKVRGIASTPLVSDALALNSRSALVINPTKNNADSVRSALMLAWASAGLEEPLVLETTADDPGYAMARQALAAGCDVVIVAGGDGTVRAVGEVLAGSRASLAILPLGTGNLLARNLGFEVEDIGSCVHTALQGRTRSIDAARMELERADGTTDTHIFLVMAGVGSDAEMMADTRADLKAMVGPLAYAEAGMRHLPGKRRPVTITLDDDEPIHREIRSLIFANVGKLQAGLELVPDAKIDDGVLDLVVMSPRSAVGWAWIAAKTAFRHRRAIPVIEYFQARRIHISAAEEIGSQLDGDTTGNIIAVTVTNMPLALKVRVPTT</sequence>
<dbReference type="SMART" id="SM00046">
    <property type="entry name" value="DAGKc"/>
    <property type="match status" value="1"/>
</dbReference>
<evidence type="ECO:0000256" key="4">
    <source>
        <dbReference type="ARBA" id="ARBA00022741"/>
    </source>
</evidence>
<comment type="similarity">
    <text evidence="2">Belongs to the diacylglycerol/lipid kinase family.</text>
</comment>
<evidence type="ECO:0000256" key="9">
    <source>
        <dbReference type="SAM" id="Phobius"/>
    </source>
</evidence>
<evidence type="ECO:0000313" key="12">
    <source>
        <dbReference type="Proteomes" id="UP000195913"/>
    </source>
</evidence>
<evidence type="ECO:0000256" key="6">
    <source>
        <dbReference type="ARBA" id="ARBA00022840"/>
    </source>
</evidence>
<protein>
    <submittedName>
        <fullName evidence="11">Diacylglycerol kinase, catalytic region</fullName>
    </submittedName>
</protein>
<evidence type="ECO:0000256" key="2">
    <source>
        <dbReference type="ARBA" id="ARBA00005983"/>
    </source>
</evidence>